<feature type="domain" description="HTH luxR-type" evidence="1">
    <location>
        <begin position="255"/>
        <end position="321"/>
    </location>
</feature>
<proteinExistence type="predicted"/>
<reference evidence="2 3" key="1">
    <citation type="submission" date="2023-02" db="EMBL/GenBank/DDBJ databases">
        <authorList>
            <person name="Mo P."/>
        </authorList>
    </citation>
    <scope>NUCLEOTIDE SEQUENCE [LARGE SCALE GENOMIC DNA]</scope>
    <source>
        <strain evidence="2 3">HUAS 3</strain>
    </source>
</reference>
<dbReference type="Gene3D" id="1.10.10.10">
    <property type="entry name" value="Winged helix-like DNA-binding domain superfamily/Winged helix DNA-binding domain"/>
    <property type="match status" value="1"/>
</dbReference>
<dbReference type="CDD" id="cd06170">
    <property type="entry name" value="LuxR_C_like"/>
    <property type="match status" value="1"/>
</dbReference>
<dbReference type="SMART" id="SM00421">
    <property type="entry name" value="HTH_LUXR"/>
    <property type="match status" value="1"/>
</dbReference>
<protein>
    <submittedName>
        <fullName evidence="2">Helix-turn-helix transcriptional regulator</fullName>
    </submittedName>
</protein>
<dbReference type="InterPro" id="IPR036390">
    <property type="entry name" value="WH_DNA-bd_sf"/>
</dbReference>
<sequence length="323" mass="35148">MFDLIGLSAQHETIYRVMLQRPDLNVAGLAQQLAIPADQVREALDVLADLALIRLDPGGGPVRAVRPQAGLMALLAKVEAEVAVRQQQVEATRAAIAAIATAHDSHSRAVEGRAFEGVDSVRERLIELAQTARTECLSFSTGGGQRADAMKAEAPLNQLALERGVHIRNVYQDSLRNDPATLAHARWMASLGSQSRTTPTLPMRMIIVDREIALVPIEPGHPQRGALELQSPGVIAGLVALFEQVWSTATPFGEPARPDEQGLTRQERELMRLLAAGHTDESAARKLAISLRSVQRMMTSLTERLGAVSRFQAGVHANRREWV</sequence>
<organism evidence="2 3">
    <name type="scientific">Micromonospora cathayae</name>
    <dbReference type="NCBI Taxonomy" id="3028804"/>
    <lineage>
        <taxon>Bacteria</taxon>
        <taxon>Bacillati</taxon>
        <taxon>Actinomycetota</taxon>
        <taxon>Actinomycetes</taxon>
        <taxon>Micromonosporales</taxon>
        <taxon>Micromonosporaceae</taxon>
        <taxon>Micromonospora</taxon>
    </lineage>
</organism>
<dbReference type="EMBL" id="CP118615">
    <property type="protein sequence ID" value="WDZ85551.1"/>
    <property type="molecule type" value="Genomic_DNA"/>
</dbReference>
<dbReference type="SUPFAM" id="SSF46894">
    <property type="entry name" value="C-terminal effector domain of the bipartite response regulators"/>
    <property type="match status" value="1"/>
</dbReference>
<dbReference type="Pfam" id="PF00196">
    <property type="entry name" value="GerE"/>
    <property type="match status" value="1"/>
</dbReference>
<dbReference type="InterPro" id="IPR000792">
    <property type="entry name" value="Tscrpt_reg_LuxR_C"/>
</dbReference>
<dbReference type="PANTHER" id="PTHR34293">
    <property type="entry name" value="HTH-TYPE TRANSCRIPTIONAL REGULATOR TRMBL2"/>
    <property type="match status" value="1"/>
</dbReference>
<dbReference type="InterPro" id="IPR051797">
    <property type="entry name" value="TrmB-like"/>
</dbReference>
<dbReference type="PROSITE" id="PS50043">
    <property type="entry name" value="HTH_LUXR_2"/>
    <property type="match status" value="1"/>
</dbReference>
<keyword evidence="3" id="KW-1185">Reference proteome</keyword>
<dbReference type="Proteomes" id="UP001219605">
    <property type="component" value="Chromosome"/>
</dbReference>
<evidence type="ECO:0000259" key="1">
    <source>
        <dbReference type="PROSITE" id="PS50043"/>
    </source>
</evidence>
<dbReference type="PANTHER" id="PTHR34293:SF1">
    <property type="entry name" value="HTH-TYPE TRANSCRIPTIONAL REGULATOR TRMBL2"/>
    <property type="match status" value="1"/>
</dbReference>
<evidence type="ECO:0000313" key="3">
    <source>
        <dbReference type="Proteomes" id="UP001219605"/>
    </source>
</evidence>
<dbReference type="InterPro" id="IPR016032">
    <property type="entry name" value="Sig_transdc_resp-reg_C-effctor"/>
</dbReference>
<evidence type="ECO:0000313" key="2">
    <source>
        <dbReference type="EMBL" id="WDZ85551.1"/>
    </source>
</evidence>
<dbReference type="InterPro" id="IPR036388">
    <property type="entry name" value="WH-like_DNA-bd_sf"/>
</dbReference>
<dbReference type="SUPFAM" id="SSF46785">
    <property type="entry name" value="Winged helix' DNA-binding domain"/>
    <property type="match status" value="1"/>
</dbReference>
<accession>A0ABY7ZR93</accession>
<gene>
    <name evidence="2" type="ORF">PVK37_03590</name>
</gene>
<dbReference type="RefSeq" id="WP_275032266.1">
    <property type="nucleotide sequence ID" value="NZ_CP118615.1"/>
</dbReference>
<name>A0ABY7ZR93_9ACTN</name>